<dbReference type="InterPro" id="IPR006260">
    <property type="entry name" value="TonB/TolA_C"/>
</dbReference>
<comment type="similarity">
    <text evidence="9">Belongs to the TonB-dependent receptor family.</text>
</comment>
<dbReference type="RefSeq" id="WP_394826799.1">
    <property type="nucleotide sequence ID" value="NZ_CP089984.1"/>
</dbReference>
<feature type="region of interest" description="Disordered" evidence="10">
    <location>
        <begin position="561"/>
        <end position="595"/>
    </location>
</feature>
<evidence type="ECO:0000313" key="12">
    <source>
        <dbReference type="EMBL" id="WXB17168.1"/>
    </source>
</evidence>
<evidence type="ECO:0000256" key="3">
    <source>
        <dbReference type="ARBA" id="ARBA00022448"/>
    </source>
</evidence>
<accession>A0ABZ2M1S1</accession>
<evidence type="ECO:0000256" key="2">
    <source>
        <dbReference type="ARBA" id="ARBA00004571"/>
    </source>
</evidence>
<dbReference type="Proteomes" id="UP001370348">
    <property type="component" value="Chromosome"/>
</dbReference>
<dbReference type="SUPFAM" id="SSF74653">
    <property type="entry name" value="TolA/TonB C-terminal domain"/>
    <property type="match status" value="1"/>
</dbReference>
<dbReference type="InterPro" id="IPR039426">
    <property type="entry name" value="TonB-dep_rcpt-like"/>
</dbReference>
<dbReference type="PROSITE" id="PS52015">
    <property type="entry name" value="TONB_CTD"/>
    <property type="match status" value="1"/>
</dbReference>
<dbReference type="NCBIfam" id="TIGR01352">
    <property type="entry name" value="tonB_Cterm"/>
    <property type="match status" value="1"/>
</dbReference>
<evidence type="ECO:0000256" key="7">
    <source>
        <dbReference type="ARBA" id="ARBA00023136"/>
    </source>
</evidence>
<reference evidence="12 13" key="1">
    <citation type="submission" date="2021-12" db="EMBL/GenBank/DDBJ databases">
        <title>Discovery of the Pendulisporaceae a myxobacterial family with distinct sporulation behavior and unique specialized metabolism.</title>
        <authorList>
            <person name="Garcia R."/>
            <person name="Popoff A."/>
            <person name="Bader C.D."/>
            <person name="Loehr J."/>
            <person name="Walesch S."/>
            <person name="Walt C."/>
            <person name="Boldt J."/>
            <person name="Bunk B."/>
            <person name="Haeckl F.J.F.P.J."/>
            <person name="Gunesch A.P."/>
            <person name="Birkelbach J."/>
            <person name="Nuebel U."/>
            <person name="Pietschmann T."/>
            <person name="Bach T."/>
            <person name="Mueller R."/>
        </authorList>
    </citation>
    <scope>NUCLEOTIDE SEQUENCE [LARGE SCALE GENOMIC DNA]</scope>
    <source>
        <strain evidence="12 13">MSr11954</strain>
    </source>
</reference>
<dbReference type="Gene3D" id="2.40.170.20">
    <property type="entry name" value="TonB-dependent receptor, beta-barrel domain"/>
    <property type="match status" value="1"/>
</dbReference>
<keyword evidence="5 9" id="KW-0812">Transmembrane</keyword>
<keyword evidence="4 9" id="KW-1134">Transmembrane beta strand</keyword>
<keyword evidence="8 9" id="KW-0998">Cell outer membrane</keyword>
<evidence type="ECO:0000256" key="5">
    <source>
        <dbReference type="ARBA" id="ARBA00022692"/>
    </source>
</evidence>
<organism evidence="12 13">
    <name type="scientific">Pendulispora albinea</name>
    <dbReference type="NCBI Taxonomy" id="2741071"/>
    <lineage>
        <taxon>Bacteria</taxon>
        <taxon>Pseudomonadati</taxon>
        <taxon>Myxococcota</taxon>
        <taxon>Myxococcia</taxon>
        <taxon>Myxococcales</taxon>
        <taxon>Sorangiineae</taxon>
        <taxon>Pendulisporaceae</taxon>
        <taxon>Pendulispora</taxon>
    </lineage>
</organism>
<sequence>MLAQPAAPTAPAAPATPGAPAAPAAQTTPPTVVTHVDAVYPASALKERKHGDVTLAVTVDVDGHVSKVDVLASDGPDLDEAATVAVRQWTFVPAMRNGKPVASRIRVPFHFAPPAPPPEVVETQKPNELPTQITTPPPAPGAAKPAQADEEAAHTDEVTVAGRARTAEHGASDYHIDVGALAVVPRKNAADLLKLAPGILLTNEGGEGHAEQVFLRGFDAREGQDLEFTVDGVPINDAGNLHGNGLADSHFIIPELVESLRVIEGPFAPQQGNFAVAGSADFTLGLARRGLTGKYTVGSYDTHRLLLTWGPSEMGSHTFGGAEYYTTDGFGQNRQAKRGSAIGQYETRVGERGLFRVTAQAYHTVYNSAGVLRQESYDSGKKGFFDTEDPNQNGNTSSRYSLALAYETKAGKTDFAQQVFLIDRGMRLRDNFTGFLLDVQLPIQQLHGQRGDLIDLSFSGLTFGARGSARFHAKELGLPQEIEIGYYARGDRTHSTQNRIQAANDAPYKVNDDIEATLGDIGVYADANIRILKWLGLRGGIRADMFSFNVLNNCAVQNTVDNPSRSNPPGDKSCLDQQANSAHREPFQRSSTGSGALMPKGTLLVGPIQNFQFTASYGKGVRSVDPAYVSQDFSTPFVSIQAYEAGVTYARSFENVSLSARSVFFRTHVDRDLIFNQTEGRNTLSNGATRTGWAGSVRVTGPFFDQAATVTAVRATFDDTHLLVPYVPDLVVRSDTALFHELPWKLGDKPIKGVLGYGLSYVGPRPLPYDVRSDAIFVSDASVALQWRDFEVSLAATNLFGSRYRLGEYNYTSNFAPINEGTQPSLVPGRHFSAGAPRQVFLSLSATFGGP</sequence>
<gene>
    <name evidence="12" type="ORF">LZC94_07790</name>
</gene>
<dbReference type="PROSITE" id="PS52016">
    <property type="entry name" value="TONB_DEPENDENT_REC_3"/>
    <property type="match status" value="1"/>
</dbReference>
<keyword evidence="3 9" id="KW-0813">Transport</keyword>
<dbReference type="Pfam" id="PF03544">
    <property type="entry name" value="TonB_C"/>
    <property type="match status" value="1"/>
</dbReference>
<evidence type="ECO:0000256" key="6">
    <source>
        <dbReference type="ARBA" id="ARBA00022989"/>
    </source>
</evidence>
<dbReference type="InterPro" id="IPR037682">
    <property type="entry name" value="TonB_C"/>
</dbReference>
<evidence type="ECO:0000256" key="9">
    <source>
        <dbReference type="PROSITE-ProRule" id="PRU01360"/>
    </source>
</evidence>
<feature type="region of interest" description="Disordered" evidence="10">
    <location>
        <begin position="128"/>
        <end position="154"/>
    </location>
</feature>
<comment type="subcellular location">
    <subcellularLocation>
        <location evidence="2 9">Cell outer membrane</location>
        <topology evidence="2 9">Multi-pass membrane protein</topology>
    </subcellularLocation>
    <subcellularLocation>
        <location evidence="1">Membrane</location>
        <topology evidence="1">Single-pass membrane protein</topology>
    </subcellularLocation>
</comment>
<dbReference type="Gene3D" id="2.170.130.10">
    <property type="entry name" value="TonB-dependent receptor, plug domain"/>
    <property type="match status" value="1"/>
</dbReference>
<dbReference type="InterPro" id="IPR036942">
    <property type="entry name" value="Beta-barrel_TonB_sf"/>
</dbReference>
<evidence type="ECO:0000259" key="11">
    <source>
        <dbReference type="PROSITE" id="PS52015"/>
    </source>
</evidence>
<dbReference type="Gene3D" id="3.30.1150.10">
    <property type="match status" value="1"/>
</dbReference>
<dbReference type="PANTHER" id="PTHR30069">
    <property type="entry name" value="TONB-DEPENDENT OUTER MEMBRANE RECEPTOR"/>
    <property type="match status" value="1"/>
</dbReference>
<dbReference type="SUPFAM" id="SSF56935">
    <property type="entry name" value="Porins"/>
    <property type="match status" value="1"/>
</dbReference>
<proteinExistence type="inferred from homology"/>
<protein>
    <submittedName>
        <fullName evidence="12">TonB family protein</fullName>
    </submittedName>
</protein>
<evidence type="ECO:0000256" key="4">
    <source>
        <dbReference type="ARBA" id="ARBA00022452"/>
    </source>
</evidence>
<dbReference type="InterPro" id="IPR037066">
    <property type="entry name" value="Plug_dom_sf"/>
</dbReference>
<evidence type="ECO:0000256" key="8">
    <source>
        <dbReference type="ARBA" id="ARBA00023237"/>
    </source>
</evidence>
<evidence type="ECO:0000256" key="1">
    <source>
        <dbReference type="ARBA" id="ARBA00004167"/>
    </source>
</evidence>
<name>A0ABZ2M1S1_9BACT</name>
<dbReference type="InterPro" id="IPR012910">
    <property type="entry name" value="Plug_dom"/>
</dbReference>
<feature type="domain" description="TonB C-terminal" evidence="11">
    <location>
        <begin position="25"/>
        <end position="120"/>
    </location>
</feature>
<evidence type="ECO:0000256" key="10">
    <source>
        <dbReference type="SAM" id="MobiDB-lite"/>
    </source>
</evidence>
<dbReference type="PANTHER" id="PTHR30069:SF49">
    <property type="entry name" value="OUTER MEMBRANE PROTEIN C"/>
    <property type="match status" value="1"/>
</dbReference>
<dbReference type="EMBL" id="CP089984">
    <property type="protein sequence ID" value="WXB17168.1"/>
    <property type="molecule type" value="Genomic_DNA"/>
</dbReference>
<dbReference type="Pfam" id="PF07715">
    <property type="entry name" value="Plug"/>
    <property type="match status" value="1"/>
</dbReference>
<keyword evidence="7 9" id="KW-0472">Membrane</keyword>
<evidence type="ECO:0000313" key="13">
    <source>
        <dbReference type="Proteomes" id="UP001370348"/>
    </source>
</evidence>
<feature type="region of interest" description="Disordered" evidence="10">
    <location>
        <begin position="1"/>
        <end position="28"/>
    </location>
</feature>
<keyword evidence="13" id="KW-1185">Reference proteome</keyword>
<keyword evidence="6" id="KW-1133">Transmembrane helix</keyword>